<keyword evidence="3" id="KW-1185">Reference proteome</keyword>
<reference evidence="2" key="1">
    <citation type="submission" date="2023-05" db="EMBL/GenBank/DDBJ databases">
        <title>Nepenthes gracilis genome sequencing.</title>
        <authorList>
            <person name="Fukushima K."/>
        </authorList>
    </citation>
    <scope>NUCLEOTIDE SEQUENCE</scope>
    <source>
        <strain evidence="2">SING2019-196</strain>
    </source>
</reference>
<evidence type="ECO:0000313" key="2">
    <source>
        <dbReference type="EMBL" id="GMH05486.1"/>
    </source>
</evidence>
<proteinExistence type="predicted"/>
<organism evidence="2 3">
    <name type="scientific">Nepenthes gracilis</name>
    <name type="common">Slender pitcher plant</name>
    <dbReference type="NCBI Taxonomy" id="150966"/>
    <lineage>
        <taxon>Eukaryota</taxon>
        <taxon>Viridiplantae</taxon>
        <taxon>Streptophyta</taxon>
        <taxon>Embryophyta</taxon>
        <taxon>Tracheophyta</taxon>
        <taxon>Spermatophyta</taxon>
        <taxon>Magnoliopsida</taxon>
        <taxon>eudicotyledons</taxon>
        <taxon>Gunneridae</taxon>
        <taxon>Pentapetalae</taxon>
        <taxon>Caryophyllales</taxon>
        <taxon>Nepenthaceae</taxon>
        <taxon>Nepenthes</taxon>
    </lineage>
</organism>
<accession>A0AAD3S702</accession>
<evidence type="ECO:0000313" key="3">
    <source>
        <dbReference type="Proteomes" id="UP001279734"/>
    </source>
</evidence>
<feature type="region of interest" description="Disordered" evidence="1">
    <location>
        <begin position="1"/>
        <end position="28"/>
    </location>
</feature>
<dbReference type="Proteomes" id="UP001279734">
    <property type="component" value="Unassembled WGS sequence"/>
</dbReference>
<protein>
    <submittedName>
        <fullName evidence="2">Uncharacterized protein</fullName>
    </submittedName>
</protein>
<dbReference type="AlphaFoldDB" id="A0AAD3S702"/>
<gene>
    <name evidence="2" type="ORF">Nepgr_007326</name>
</gene>
<evidence type="ECO:0000256" key="1">
    <source>
        <dbReference type="SAM" id="MobiDB-lite"/>
    </source>
</evidence>
<sequence>MENRAGIGQGRGKQMPRTQPIRKLGCGGTRKRLKSKRGVFIKYKRKGIYWSTAAAVTGDGNFRSDILRYRISKSCFKISLDVPSRRRHLLGDVVGERSRVLEDKTGLPSLSEAGLSDLLSCPAIISLRMSEKQLQMSRYTNRYDSDVLLA</sequence>
<comment type="caution">
    <text evidence="2">The sequence shown here is derived from an EMBL/GenBank/DDBJ whole genome shotgun (WGS) entry which is preliminary data.</text>
</comment>
<dbReference type="EMBL" id="BSYO01000005">
    <property type="protein sequence ID" value="GMH05486.1"/>
    <property type="molecule type" value="Genomic_DNA"/>
</dbReference>
<name>A0AAD3S702_NEPGR</name>